<dbReference type="PROSITE" id="PS51257">
    <property type="entry name" value="PROKAR_LIPOPROTEIN"/>
    <property type="match status" value="1"/>
</dbReference>
<feature type="signal peptide" evidence="5">
    <location>
        <begin position="1"/>
        <end position="20"/>
    </location>
</feature>
<feature type="domain" description="Cytochrome c" evidence="6">
    <location>
        <begin position="30"/>
        <end position="149"/>
    </location>
</feature>
<dbReference type="Proteomes" id="UP001161325">
    <property type="component" value="Unassembled WGS sequence"/>
</dbReference>
<keyword evidence="1 4" id="KW-0479">Metal-binding</keyword>
<accession>A0AA37V2E2</accession>
<reference evidence="7" key="1">
    <citation type="submission" date="2022-08" db="EMBL/GenBank/DDBJ databases">
        <title>Draft genome sequencing of Roseisolibacter agri AW1220.</title>
        <authorList>
            <person name="Tobiishi Y."/>
            <person name="Tonouchi A."/>
        </authorList>
    </citation>
    <scope>NUCLEOTIDE SEQUENCE</scope>
    <source>
        <strain evidence="7">AW1220</strain>
    </source>
</reference>
<name>A0AA37V2E2_9BACT</name>
<evidence type="ECO:0000313" key="7">
    <source>
        <dbReference type="EMBL" id="GLC27685.1"/>
    </source>
</evidence>
<organism evidence="7 8">
    <name type="scientific">Roseisolibacter agri</name>
    <dbReference type="NCBI Taxonomy" id="2014610"/>
    <lineage>
        <taxon>Bacteria</taxon>
        <taxon>Pseudomonadati</taxon>
        <taxon>Gemmatimonadota</taxon>
        <taxon>Gemmatimonadia</taxon>
        <taxon>Gemmatimonadales</taxon>
        <taxon>Gemmatimonadaceae</taxon>
        <taxon>Roseisolibacter</taxon>
    </lineage>
</organism>
<keyword evidence="8" id="KW-1185">Reference proteome</keyword>
<evidence type="ECO:0000256" key="2">
    <source>
        <dbReference type="ARBA" id="ARBA00023004"/>
    </source>
</evidence>
<evidence type="ECO:0000256" key="1">
    <source>
        <dbReference type="ARBA" id="ARBA00022723"/>
    </source>
</evidence>
<proteinExistence type="predicted"/>
<dbReference type="InterPro" id="IPR024548">
    <property type="entry name" value="Cu2_monoox_C"/>
</dbReference>
<evidence type="ECO:0000259" key="6">
    <source>
        <dbReference type="PROSITE" id="PS51007"/>
    </source>
</evidence>
<protein>
    <recommendedName>
        <fullName evidence="6">Cytochrome c domain-containing protein</fullName>
    </recommendedName>
</protein>
<feature type="chain" id="PRO_5041372373" description="Cytochrome c domain-containing protein" evidence="5">
    <location>
        <begin position="21"/>
        <end position="465"/>
    </location>
</feature>
<dbReference type="AlphaFoldDB" id="A0AA37V2E2"/>
<dbReference type="EMBL" id="BRXS01000006">
    <property type="protein sequence ID" value="GLC27685.1"/>
    <property type="molecule type" value="Genomic_DNA"/>
</dbReference>
<keyword evidence="5" id="KW-0732">Signal</keyword>
<dbReference type="InterPro" id="IPR009056">
    <property type="entry name" value="Cyt_c-like_dom"/>
</dbReference>
<keyword evidence="4" id="KW-0349">Heme</keyword>
<dbReference type="Gene3D" id="2.60.120.230">
    <property type="match status" value="1"/>
</dbReference>
<dbReference type="PROSITE" id="PS51007">
    <property type="entry name" value="CYTC"/>
    <property type="match status" value="1"/>
</dbReference>
<dbReference type="GO" id="GO:0016715">
    <property type="term" value="F:oxidoreductase activity, acting on paired donors, with incorporation or reduction of molecular oxygen, reduced ascorbate as one donor, and incorporation of one atom of oxygen"/>
    <property type="evidence" value="ECO:0007669"/>
    <property type="project" value="InterPro"/>
</dbReference>
<dbReference type="Pfam" id="PF03712">
    <property type="entry name" value="Cu2_monoox_C"/>
    <property type="match status" value="1"/>
</dbReference>
<dbReference type="GO" id="GO:0046872">
    <property type="term" value="F:metal ion binding"/>
    <property type="evidence" value="ECO:0007669"/>
    <property type="project" value="UniProtKB-KW"/>
</dbReference>
<dbReference type="InterPro" id="IPR014784">
    <property type="entry name" value="Cu2_ascorb_mOase-like_C"/>
</dbReference>
<sequence length="465" mass="49279">MRSAFRLVPLALLAAACAGAEVPTGDAPSGGTGPGAASFALLQTRVLTPQCAGCHTAGSPSAAQSGLVLDAGSAYGALVGVRPTNANARRDGLLRVAAGKPDSSLLYHKLVWTPGHHAADYGNPMPLGTTRGLAAGELEFVRQWIAAGAPREGAVAAASLLDDRTAQTLPPFVPLARPASGVQLAVDSFAVAPAFERELFVLRPLGNAEEVFVDRFEFRMRPGSHHLLLYDFDPGRSPLCVPQVLALAGVTPGNVRDIRNPDGSMNTLAMAPMACHVFVAGSMTTSFAYQFPPGVALRLRANAALDVNVHYVNRGAAPMAGEAYANLHTIDRARVQRAASTLDLGNTSFSLPAGQRTTVTKEFVVGSAALPLRDSVLTVFALTSHMHSRGERFVVRVKGGARNGEIVYENTDWEHPVMTTYASPLVLRRGEALVSEVTFLNTTARTLRFGLTSEDEMAIVFGYYY</sequence>
<keyword evidence="2 4" id="KW-0408">Iron</keyword>
<gene>
    <name evidence="7" type="ORF">rosag_41980</name>
</gene>
<evidence type="ECO:0000256" key="3">
    <source>
        <dbReference type="ARBA" id="ARBA00023157"/>
    </source>
</evidence>
<comment type="caution">
    <text evidence="7">The sequence shown here is derived from an EMBL/GenBank/DDBJ whole genome shotgun (WGS) entry which is preliminary data.</text>
</comment>
<dbReference type="InterPro" id="IPR008977">
    <property type="entry name" value="PHM/PNGase_F_dom_sf"/>
</dbReference>
<dbReference type="GO" id="GO:0020037">
    <property type="term" value="F:heme binding"/>
    <property type="evidence" value="ECO:0007669"/>
    <property type="project" value="InterPro"/>
</dbReference>
<evidence type="ECO:0000313" key="8">
    <source>
        <dbReference type="Proteomes" id="UP001161325"/>
    </source>
</evidence>
<evidence type="ECO:0000256" key="4">
    <source>
        <dbReference type="PROSITE-ProRule" id="PRU00433"/>
    </source>
</evidence>
<evidence type="ECO:0000256" key="5">
    <source>
        <dbReference type="SAM" id="SignalP"/>
    </source>
</evidence>
<dbReference type="SUPFAM" id="SSF49742">
    <property type="entry name" value="PHM/PNGase F"/>
    <property type="match status" value="1"/>
</dbReference>
<dbReference type="GO" id="GO:0009055">
    <property type="term" value="F:electron transfer activity"/>
    <property type="evidence" value="ECO:0007669"/>
    <property type="project" value="InterPro"/>
</dbReference>
<keyword evidence="3" id="KW-1015">Disulfide bond</keyword>